<dbReference type="EMBL" id="CP049838">
    <property type="protein sequence ID" value="QJT01370.1"/>
    <property type="molecule type" value="Genomic_DNA"/>
</dbReference>
<sequence>MSTSTTTTDATTTDATTEQDGIKSRLPDLTHLFPDLSKLSGAVRNAVWNGPVSKTTISLMLFRGAQIVGSTYHAVSLTDQLRKAGESEKRITAVATWQSAPYFTDAERIALELVEAVLTPNPYGERVSDELFARASALYDEDALWTLTMAIGHFSLFVPVALIAKPIPGRPIGKNYSK</sequence>
<name>A0A6M4WL79_9ACTN</name>
<feature type="region of interest" description="Disordered" evidence="1">
    <location>
        <begin position="1"/>
        <end position="21"/>
    </location>
</feature>
<accession>A0A6M4WL79</accession>
<feature type="domain" description="Carboxymuconolactone decarboxylase-like" evidence="2">
    <location>
        <begin position="38"/>
        <end position="115"/>
    </location>
</feature>
<dbReference type="AlphaFoldDB" id="A0A6M4WL79"/>
<dbReference type="InterPro" id="IPR003779">
    <property type="entry name" value="CMD-like"/>
</dbReference>
<dbReference type="InterPro" id="IPR029032">
    <property type="entry name" value="AhpD-like"/>
</dbReference>
<dbReference type="SUPFAM" id="SSF69118">
    <property type="entry name" value="AhpD-like"/>
    <property type="match status" value="1"/>
</dbReference>
<evidence type="ECO:0000313" key="4">
    <source>
        <dbReference type="Proteomes" id="UP000502665"/>
    </source>
</evidence>
<evidence type="ECO:0000256" key="1">
    <source>
        <dbReference type="SAM" id="MobiDB-lite"/>
    </source>
</evidence>
<organism evidence="3 4">
    <name type="scientific">Streptomyces asoensis</name>
    <dbReference type="NCBI Taxonomy" id="249586"/>
    <lineage>
        <taxon>Bacteria</taxon>
        <taxon>Bacillati</taxon>
        <taxon>Actinomycetota</taxon>
        <taxon>Actinomycetes</taxon>
        <taxon>Kitasatosporales</taxon>
        <taxon>Streptomycetaceae</taxon>
        <taxon>Streptomyces</taxon>
    </lineage>
</organism>
<keyword evidence="4" id="KW-1185">Reference proteome</keyword>
<dbReference type="Gene3D" id="1.20.1290.10">
    <property type="entry name" value="AhpD-like"/>
    <property type="match status" value="1"/>
</dbReference>
<gene>
    <name evidence="3" type="ORF">G9272_14425</name>
</gene>
<evidence type="ECO:0000313" key="3">
    <source>
        <dbReference type="EMBL" id="QJT01370.1"/>
    </source>
</evidence>
<dbReference type="Proteomes" id="UP000502665">
    <property type="component" value="Chromosome"/>
</dbReference>
<dbReference type="Pfam" id="PF02627">
    <property type="entry name" value="CMD"/>
    <property type="match status" value="1"/>
</dbReference>
<proteinExistence type="predicted"/>
<dbReference type="RefSeq" id="WP_171396950.1">
    <property type="nucleotide sequence ID" value="NZ_CP049838.1"/>
</dbReference>
<evidence type="ECO:0000259" key="2">
    <source>
        <dbReference type="Pfam" id="PF02627"/>
    </source>
</evidence>
<feature type="compositionally biased region" description="Low complexity" evidence="1">
    <location>
        <begin position="1"/>
        <end position="16"/>
    </location>
</feature>
<dbReference type="PANTHER" id="PTHR34846">
    <property type="entry name" value="4-CARBOXYMUCONOLACTONE DECARBOXYLASE FAMILY PROTEIN (AFU_ORTHOLOGUE AFUA_6G11590)"/>
    <property type="match status" value="1"/>
</dbReference>
<dbReference type="GO" id="GO:0051920">
    <property type="term" value="F:peroxiredoxin activity"/>
    <property type="evidence" value="ECO:0007669"/>
    <property type="project" value="InterPro"/>
</dbReference>
<dbReference type="PANTHER" id="PTHR34846:SF10">
    <property type="entry name" value="CYTOPLASMIC PROTEIN"/>
    <property type="match status" value="1"/>
</dbReference>
<protein>
    <submittedName>
        <fullName evidence="3">Carboxymuconolactone decarboxylase family protein</fullName>
    </submittedName>
</protein>
<reference evidence="3" key="1">
    <citation type="submission" date="2020-03" db="EMBL/GenBank/DDBJ databases">
        <title>Molecular networking-based the target discovery of potent antiproliferative macrolactams: 5/6/7/16 polycyclic ansamycins and glycosylated trienomycin from Streptomyces cacaoi subsp. asoensis.</title>
        <authorList>
            <person name="Liu L.-L."/>
        </authorList>
    </citation>
    <scope>NUCLEOTIDE SEQUENCE [LARGE SCALE GENOMIC DNA]</scope>
    <source>
        <strain evidence="3">H2S5</strain>
    </source>
</reference>